<dbReference type="Proteomes" id="UP000000346">
    <property type="component" value="Chromosome"/>
</dbReference>
<dbReference type="KEGG" id="asc:ASAC_0099"/>
<evidence type="ECO:0000256" key="3">
    <source>
        <dbReference type="ARBA" id="ARBA00023002"/>
    </source>
</evidence>
<dbReference type="EMBL" id="CP001742">
    <property type="protein sequence ID" value="ADL18507.1"/>
    <property type="molecule type" value="Genomic_DNA"/>
</dbReference>
<dbReference type="EC" id="1.2.7.11" evidence="2"/>
<dbReference type="STRING" id="666510.ASAC_0099"/>
<dbReference type="PANTHER" id="PTHR42897">
    <property type="entry name" value="PYRUVATE SYNTHASE SUBUNIT PORB"/>
    <property type="match status" value="1"/>
</dbReference>
<dbReference type="Gene3D" id="3.40.50.970">
    <property type="match status" value="1"/>
</dbReference>
<proteinExistence type="predicted"/>
<keyword evidence="6" id="KW-0670">Pyruvate</keyword>
<evidence type="ECO:0000313" key="6">
    <source>
        <dbReference type="EMBL" id="ADL18507.1"/>
    </source>
</evidence>
<protein>
    <recommendedName>
        <fullName evidence="2">2-oxoacid oxidoreductase (ferredoxin)</fullName>
        <ecNumber evidence="2">1.2.7.11</ecNumber>
    </recommendedName>
</protein>
<dbReference type="AlphaFoldDB" id="D9PZL9"/>
<dbReference type="InParanoid" id="D9PZL9"/>
<dbReference type="SUPFAM" id="SSF52518">
    <property type="entry name" value="Thiamin diphosphate-binding fold (THDP-binding)"/>
    <property type="match status" value="1"/>
</dbReference>
<dbReference type="CDD" id="cd03376">
    <property type="entry name" value="TPP_PFOR_porB_like"/>
    <property type="match status" value="1"/>
</dbReference>
<comment type="subunit">
    <text evidence="1">Heterodimer composed of an alpha and a beta subunit.</text>
</comment>
<accession>D9PZL9</accession>
<dbReference type="GO" id="GO:0019164">
    <property type="term" value="F:pyruvate synthase activity"/>
    <property type="evidence" value="ECO:0007669"/>
    <property type="project" value="UniProtKB-ARBA"/>
</dbReference>
<dbReference type="InterPro" id="IPR051479">
    <property type="entry name" value="PorB-like"/>
</dbReference>
<keyword evidence="3" id="KW-0560">Oxidoreductase</keyword>
<dbReference type="GO" id="GO:0030976">
    <property type="term" value="F:thiamine pyrophosphate binding"/>
    <property type="evidence" value="ECO:0007669"/>
    <property type="project" value="InterPro"/>
</dbReference>
<comment type="catalytic activity">
    <reaction evidence="4">
        <text>a 2-oxocarboxylate + 2 oxidized [2Fe-2S]-[ferredoxin] + CoA = an acyl-CoA + 2 reduced [2Fe-2S]-[ferredoxin] + CO2 + H(+)</text>
        <dbReference type="Rhea" id="RHEA:42316"/>
        <dbReference type="Rhea" id="RHEA-COMP:10000"/>
        <dbReference type="Rhea" id="RHEA-COMP:10001"/>
        <dbReference type="ChEBI" id="CHEBI:15378"/>
        <dbReference type="ChEBI" id="CHEBI:16526"/>
        <dbReference type="ChEBI" id="CHEBI:33737"/>
        <dbReference type="ChEBI" id="CHEBI:33738"/>
        <dbReference type="ChEBI" id="CHEBI:35179"/>
        <dbReference type="ChEBI" id="CHEBI:57287"/>
        <dbReference type="ChEBI" id="CHEBI:58342"/>
        <dbReference type="EC" id="1.2.7.11"/>
    </reaction>
</comment>
<dbReference type="OrthoDB" id="296931at2157"/>
<keyword evidence="7" id="KW-1185">Reference proteome</keyword>
<organism evidence="6 7">
    <name type="scientific">Acidilobus saccharovorans (strain DSM 16705 / JCM 18335 / VKM B-2471 / 345-15)</name>
    <dbReference type="NCBI Taxonomy" id="666510"/>
    <lineage>
        <taxon>Archaea</taxon>
        <taxon>Thermoproteota</taxon>
        <taxon>Thermoprotei</taxon>
        <taxon>Acidilobales</taxon>
        <taxon>Acidilobaceae</taxon>
        <taxon>Acidilobus</taxon>
    </lineage>
</organism>
<gene>
    <name evidence="6" type="ordered locus">ASAC_0099</name>
</gene>
<sequence>MAEQAKKLPRIKSLFDLPRDEYFLSGHGLCAGCTAGTIMRMLTKVAGKDAIIVNATGCVEVSTTRYPYSNWLVPWFHSAFENAGASAGGIARAIEVMKRKGMIPKDKQVKVIAVGGDGGTVDIGLQSLSGMLERRDPVMYVLYDNEAYMNTGIQRSGATPFHAWTTTTPAGKVWRGEWRTKKDIAMIVAAHRIPYVATANPAYPQDMINKFIRGLEVLDEGPSFIHVLMACTTGWRFDPALGITISRLATETGVFPLYEIDHGNFRVTFPIAKRKPVSEYLKLQGRFAHLTPAEIEEVQKLVDERVAEINKLAGKEVIGPVVKS</sequence>
<evidence type="ECO:0000259" key="5">
    <source>
        <dbReference type="Pfam" id="PF02775"/>
    </source>
</evidence>
<dbReference type="GeneID" id="9498311"/>
<evidence type="ECO:0000256" key="4">
    <source>
        <dbReference type="ARBA" id="ARBA00048893"/>
    </source>
</evidence>
<dbReference type="InterPro" id="IPR011766">
    <property type="entry name" value="TPP_enzyme_TPP-bd"/>
</dbReference>
<dbReference type="HOGENOM" id="CLU_058423_0_0_2"/>
<evidence type="ECO:0000256" key="2">
    <source>
        <dbReference type="ARBA" id="ARBA00012691"/>
    </source>
</evidence>
<dbReference type="PANTHER" id="PTHR42897:SF2">
    <property type="entry name" value="PYRUVATE SYNTHASE SUBUNIT PORB"/>
    <property type="match status" value="1"/>
</dbReference>
<dbReference type="FunCoup" id="D9PZL9">
    <property type="interactions" value="69"/>
</dbReference>
<feature type="domain" description="Thiamine pyrophosphate enzyme TPP-binding" evidence="5">
    <location>
        <begin position="56"/>
        <end position="227"/>
    </location>
</feature>
<name>D9PZL9_ACIS3</name>
<dbReference type="InterPro" id="IPR029061">
    <property type="entry name" value="THDP-binding"/>
</dbReference>
<reference evidence="6 7" key="1">
    <citation type="journal article" date="2010" name="Appl. Environ. Microbiol.">
        <title>The genome sequence of the crenarchaeon Acidilobus saccharovorans supports a new order, Acidilobales, and suggests an important ecological role in terrestrial acidic hot springs.</title>
        <authorList>
            <person name="Mardanov A.V."/>
            <person name="Svetlitchnyi V.A."/>
            <person name="Beletsky A.V."/>
            <person name="Prokofeva M.I."/>
            <person name="Bonch-Osmolovskaya E.A."/>
            <person name="Ravin N.V."/>
            <person name="Skryabin K.G."/>
        </authorList>
    </citation>
    <scope>NUCLEOTIDE SEQUENCE [LARGE SCALE GENOMIC DNA]</scope>
    <source>
        <strain evidence="7">DSM 16705 / JCM 18335 / VKM B-2471 / 345-15</strain>
    </source>
</reference>
<evidence type="ECO:0000256" key="1">
    <source>
        <dbReference type="ARBA" id="ARBA00011631"/>
    </source>
</evidence>
<dbReference type="eggNOG" id="arCOG01601">
    <property type="taxonomic scope" value="Archaea"/>
</dbReference>
<evidence type="ECO:0000313" key="7">
    <source>
        <dbReference type="Proteomes" id="UP000000346"/>
    </source>
</evidence>
<dbReference type="Pfam" id="PF02775">
    <property type="entry name" value="TPP_enzyme_C"/>
    <property type="match status" value="1"/>
</dbReference>
<dbReference type="RefSeq" id="WP_013266019.1">
    <property type="nucleotide sequence ID" value="NC_014374.1"/>
</dbReference>
<dbReference type="GO" id="GO:0018491">
    <property type="term" value="F:2-oxobutyrate synthase activity"/>
    <property type="evidence" value="ECO:0007669"/>
    <property type="project" value="UniProtKB-ARBA"/>
</dbReference>